<gene>
    <name evidence="1" type="ORF">RIF23_06410</name>
</gene>
<sequence>MTVREPENPNSVVRMSDIYQALASARLIEHHHVTEDRVHYVTTCDGYELRFSDEHMVGFLAGACATYFQHQHGFYDLLAEIWDHYVEERRERRDE</sequence>
<dbReference type="Proteomes" id="UP001250214">
    <property type="component" value="Unassembled WGS sequence"/>
</dbReference>
<evidence type="ECO:0000313" key="2">
    <source>
        <dbReference type="Proteomes" id="UP001250214"/>
    </source>
</evidence>
<evidence type="ECO:0000313" key="1">
    <source>
        <dbReference type="EMBL" id="MDS1269925.1"/>
    </source>
</evidence>
<dbReference type="EMBL" id="JAVLVT010000002">
    <property type="protein sequence ID" value="MDS1269925.1"/>
    <property type="molecule type" value="Genomic_DNA"/>
</dbReference>
<protein>
    <recommendedName>
        <fullName evidence="3">KTSC domain-containing protein</fullName>
    </recommendedName>
</protein>
<dbReference type="RefSeq" id="WP_310911454.1">
    <property type="nucleotide sequence ID" value="NZ_JAVLVT010000002.1"/>
</dbReference>
<name>A0ABU2H501_9ACTN</name>
<accession>A0ABU2H501</accession>
<comment type="caution">
    <text evidence="1">The sequence shown here is derived from an EMBL/GenBank/DDBJ whole genome shotgun (WGS) entry which is preliminary data.</text>
</comment>
<organism evidence="1 2">
    <name type="scientific">Lipingzhangella rawalii</name>
    <dbReference type="NCBI Taxonomy" id="2055835"/>
    <lineage>
        <taxon>Bacteria</taxon>
        <taxon>Bacillati</taxon>
        <taxon>Actinomycetota</taxon>
        <taxon>Actinomycetes</taxon>
        <taxon>Streptosporangiales</taxon>
        <taxon>Nocardiopsidaceae</taxon>
        <taxon>Lipingzhangella</taxon>
    </lineage>
</organism>
<proteinExistence type="predicted"/>
<keyword evidence="2" id="KW-1185">Reference proteome</keyword>
<reference evidence="2" key="1">
    <citation type="submission" date="2023-07" db="EMBL/GenBank/DDBJ databases">
        <title>Novel species in the genus Lipingzhangella isolated from Sambhar Salt Lake.</title>
        <authorList>
            <person name="Jiya N."/>
            <person name="Kajale S."/>
            <person name="Sharma A."/>
        </authorList>
    </citation>
    <scope>NUCLEOTIDE SEQUENCE [LARGE SCALE GENOMIC DNA]</scope>
    <source>
        <strain evidence="2">LS1_29</strain>
    </source>
</reference>
<evidence type="ECO:0008006" key="3">
    <source>
        <dbReference type="Google" id="ProtNLM"/>
    </source>
</evidence>